<evidence type="ECO:0000313" key="3">
    <source>
        <dbReference type="EMBL" id="ANU38146.1"/>
    </source>
</evidence>
<dbReference type="GO" id="GO:0009401">
    <property type="term" value="P:phosphoenolpyruvate-dependent sugar phosphotransferase system"/>
    <property type="evidence" value="ECO:0007669"/>
    <property type="project" value="InterPro"/>
</dbReference>
<reference evidence="3 4" key="1">
    <citation type="submission" date="2016-07" db="EMBL/GenBank/DDBJ databases">
        <title>Genome sequencing of Vibrio scophthalmi strain VS-05, an isolated from Paralichthys olivaceus.</title>
        <authorList>
            <person name="Han H.-J."/>
        </authorList>
    </citation>
    <scope>NUCLEOTIDE SEQUENCE [LARGE SCALE GENOMIC DNA]</scope>
    <source>
        <strain evidence="3 4">VS-05</strain>
    </source>
</reference>
<dbReference type="EMBL" id="CP016415">
    <property type="protein sequence ID" value="ANU38146.1"/>
    <property type="molecule type" value="Genomic_DNA"/>
</dbReference>
<keyword evidence="1" id="KW-0808">Transferase</keyword>
<organism evidence="3 4">
    <name type="scientific">Vibrio scophthalmi</name>
    <dbReference type="NCBI Taxonomy" id="45658"/>
    <lineage>
        <taxon>Bacteria</taxon>
        <taxon>Pseudomonadati</taxon>
        <taxon>Pseudomonadota</taxon>
        <taxon>Gammaproteobacteria</taxon>
        <taxon>Vibrionales</taxon>
        <taxon>Vibrionaceae</taxon>
        <taxon>Vibrio</taxon>
    </lineage>
</organism>
<proteinExistence type="predicted"/>
<name>A0A1C7FE14_9VIBR</name>
<dbReference type="Proteomes" id="UP000092528">
    <property type="component" value="Chromosome 2"/>
</dbReference>
<gene>
    <name evidence="3" type="ORF">VSVS05_03108</name>
</gene>
<dbReference type="PANTHER" id="PTHR33799:SF1">
    <property type="entry name" value="PTS SYSTEM MANNOSE-SPECIFIC EIIAB COMPONENT-RELATED"/>
    <property type="match status" value="1"/>
</dbReference>
<dbReference type="GO" id="GO:0016020">
    <property type="term" value="C:membrane"/>
    <property type="evidence" value="ECO:0007669"/>
    <property type="project" value="InterPro"/>
</dbReference>
<dbReference type="PROSITE" id="PS51096">
    <property type="entry name" value="PTS_EIIA_TYPE_4"/>
    <property type="match status" value="1"/>
</dbReference>
<dbReference type="RefSeq" id="WP_065546071.1">
    <property type="nucleotide sequence ID" value="NZ_CP016415.1"/>
</dbReference>
<dbReference type="PANTHER" id="PTHR33799">
    <property type="entry name" value="PTS PERMEASE-RELATED-RELATED"/>
    <property type="match status" value="1"/>
</dbReference>
<dbReference type="SUPFAM" id="SSF53062">
    <property type="entry name" value="PTS system fructose IIA component-like"/>
    <property type="match status" value="1"/>
</dbReference>
<feature type="domain" description="PTS EIIA type-4" evidence="2">
    <location>
        <begin position="2"/>
        <end position="135"/>
    </location>
</feature>
<dbReference type="Pfam" id="PF03610">
    <property type="entry name" value="EIIA-man"/>
    <property type="match status" value="1"/>
</dbReference>
<evidence type="ECO:0000256" key="1">
    <source>
        <dbReference type="ARBA" id="ARBA00022679"/>
    </source>
</evidence>
<evidence type="ECO:0000313" key="4">
    <source>
        <dbReference type="Proteomes" id="UP000092528"/>
    </source>
</evidence>
<dbReference type="InterPro" id="IPR051471">
    <property type="entry name" value="Bacterial_PTS_sugar_comp"/>
</dbReference>
<protein>
    <recommendedName>
        <fullName evidence="2">PTS EIIA type-4 domain-containing protein</fullName>
    </recommendedName>
</protein>
<dbReference type="PATRIC" id="fig|45658.7.peg.3043"/>
<keyword evidence="4" id="KW-1185">Reference proteome</keyword>
<dbReference type="GO" id="GO:0016740">
    <property type="term" value="F:transferase activity"/>
    <property type="evidence" value="ECO:0007669"/>
    <property type="project" value="UniProtKB-KW"/>
</dbReference>
<sequence>MNKFYMATSHGTYAESTIKTLEMITGDSMPYVSLLSDMSKVSLKEQYLTLLEPNADKEIIIFVDVLCGTPFNCLMEIKLEYPHYNITLVTGLSLILIVEVLDSDRVNNEVLSNVFENTKIIREIEFDSQIGEEED</sequence>
<evidence type="ECO:0000259" key="2">
    <source>
        <dbReference type="PROSITE" id="PS51096"/>
    </source>
</evidence>
<dbReference type="Gene3D" id="3.40.50.510">
    <property type="entry name" value="Phosphotransferase system, mannose-type IIA component"/>
    <property type="match status" value="1"/>
</dbReference>
<dbReference type="InterPro" id="IPR004701">
    <property type="entry name" value="PTS_EIIA_man-typ"/>
</dbReference>
<dbReference type="AlphaFoldDB" id="A0A1C7FE14"/>
<accession>A0A1C7FE14</accession>
<dbReference type="InterPro" id="IPR036662">
    <property type="entry name" value="PTS_EIIA_man-typ_sf"/>
</dbReference>